<sequence length="78" mass="8580">MIRRKRRQGDLPYSVSSDVPFGVKAPPDRGKMSASASPDDYYAPSTDRRALDSLRIPGVATATCRKLVHGSRWLLYGG</sequence>
<evidence type="ECO:0000256" key="1">
    <source>
        <dbReference type="SAM" id="MobiDB-lite"/>
    </source>
</evidence>
<gene>
    <name evidence="2" type="ORF">PBY51_019666</name>
</gene>
<reference evidence="2 3" key="1">
    <citation type="journal article" date="2023" name="Genes (Basel)">
        <title>Chromosome-Level Genome Assembly and Circadian Gene Repertoire of the Patagonia Blennie Eleginops maclovinus-The Closest Ancestral Proxy of Antarctic Cryonotothenioids.</title>
        <authorList>
            <person name="Cheng C.C."/>
            <person name="Rivera-Colon A.G."/>
            <person name="Minhas B.F."/>
            <person name="Wilson L."/>
            <person name="Rayamajhi N."/>
            <person name="Vargas-Chacoff L."/>
            <person name="Catchen J.M."/>
        </authorList>
    </citation>
    <scope>NUCLEOTIDE SEQUENCE [LARGE SCALE GENOMIC DNA]</scope>
    <source>
        <strain evidence="2">JMC-PN-2008</strain>
    </source>
</reference>
<dbReference type="EMBL" id="JAUZQC010000009">
    <property type="protein sequence ID" value="KAK5865390.1"/>
    <property type="molecule type" value="Genomic_DNA"/>
</dbReference>
<evidence type="ECO:0000313" key="2">
    <source>
        <dbReference type="EMBL" id="KAK5865390.1"/>
    </source>
</evidence>
<evidence type="ECO:0000313" key="3">
    <source>
        <dbReference type="Proteomes" id="UP001346869"/>
    </source>
</evidence>
<keyword evidence="3" id="KW-1185">Reference proteome</keyword>
<comment type="caution">
    <text evidence="2">The sequence shown here is derived from an EMBL/GenBank/DDBJ whole genome shotgun (WGS) entry which is preliminary data.</text>
</comment>
<dbReference type="Proteomes" id="UP001346869">
    <property type="component" value="Unassembled WGS sequence"/>
</dbReference>
<feature type="region of interest" description="Disordered" evidence="1">
    <location>
        <begin position="1"/>
        <end position="44"/>
    </location>
</feature>
<name>A0AAN7XT29_ELEMC</name>
<accession>A0AAN7XT29</accession>
<proteinExistence type="predicted"/>
<dbReference type="AlphaFoldDB" id="A0AAN7XT29"/>
<reference evidence="2 3" key="2">
    <citation type="journal article" date="2023" name="Mol. Biol. Evol.">
        <title>Genomics of Secondarily Temperate Adaptation in the Only Non-Antarctic Icefish.</title>
        <authorList>
            <person name="Rivera-Colon A.G."/>
            <person name="Rayamajhi N."/>
            <person name="Minhas B.F."/>
            <person name="Madrigal G."/>
            <person name="Bilyk K.T."/>
            <person name="Yoon V."/>
            <person name="Hune M."/>
            <person name="Gregory S."/>
            <person name="Cheng C.H.C."/>
            <person name="Catchen J.M."/>
        </authorList>
    </citation>
    <scope>NUCLEOTIDE SEQUENCE [LARGE SCALE GENOMIC DNA]</scope>
    <source>
        <strain evidence="2">JMC-PN-2008</strain>
    </source>
</reference>
<organism evidence="2 3">
    <name type="scientific">Eleginops maclovinus</name>
    <name type="common">Patagonian blennie</name>
    <name type="synonym">Eleginus maclovinus</name>
    <dbReference type="NCBI Taxonomy" id="56733"/>
    <lineage>
        <taxon>Eukaryota</taxon>
        <taxon>Metazoa</taxon>
        <taxon>Chordata</taxon>
        <taxon>Craniata</taxon>
        <taxon>Vertebrata</taxon>
        <taxon>Euteleostomi</taxon>
        <taxon>Actinopterygii</taxon>
        <taxon>Neopterygii</taxon>
        <taxon>Teleostei</taxon>
        <taxon>Neoteleostei</taxon>
        <taxon>Acanthomorphata</taxon>
        <taxon>Eupercaria</taxon>
        <taxon>Perciformes</taxon>
        <taxon>Notothenioidei</taxon>
        <taxon>Eleginopidae</taxon>
        <taxon>Eleginops</taxon>
    </lineage>
</organism>
<protein>
    <submittedName>
        <fullName evidence="2">Uncharacterized protein</fullName>
    </submittedName>
</protein>